<keyword evidence="3" id="KW-1185">Reference proteome</keyword>
<protein>
    <submittedName>
        <fullName evidence="2">Uncharacterized protein</fullName>
    </submittedName>
</protein>
<comment type="caution">
    <text evidence="2">The sequence shown here is derived from an EMBL/GenBank/DDBJ whole genome shotgun (WGS) entry which is preliminary data.</text>
</comment>
<reference evidence="2" key="1">
    <citation type="journal article" date="2023" name="G3 (Bethesda)">
        <title>A reference genome for the long-term kleptoplast-retaining sea slug Elysia crispata morphotype clarki.</title>
        <authorList>
            <person name="Eastman K.E."/>
            <person name="Pendleton A.L."/>
            <person name="Shaikh M.A."/>
            <person name="Suttiyut T."/>
            <person name="Ogas R."/>
            <person name="Tomko P."/>
            <person name="Gavelis G."/>
            <person name="Widhalm J.R."/>
            <person name="Wisecaver J.H."/>
        </authorList>
    </citation>
    <scope>NUCLEOTIDE SEQUENCE</scope>
    <source>
        <strain evidence="2">ECLA1</strain>
    </source>
</reference>
<sequence length="62" mass="6534">CLGGILGRPFAPSISHEERGQAGVGPHTARDQGHQRLLSPPSCWTLDPPGPAVLHGDRTEIS</sequence>
<feature type="non-terminal residue" evidence="2">
    <location>
        <position position="1"/>
    </location>
</feature>
<proteinExistence type="predicted"/>
<name>A0AAE1D683_9GAST</name>
<dbReference type="EMBL" id="JAWDGP010005193">
    <property type="protein sequence ID" value="KAK3758866.1"/>
    <property type="molecule type" value="Genomic_DNA"/>
</dbReference>
<evidence type="ECO:0000256" key="1">
    <source>
        <dbReference type="SAM" id="MobiDB-lite"/>
    </source>
</evidence>
<gene>
    <name evidence="2" type="ORF">RRG08_043779</name>
</gene>
<organism evidence="2 3">
    <name type="scientific">Elysia crispata</name>
    <name type="common">lettuce slug</name>
    <dbReference type="NCBI Taxonomy" id="231223"/>
    <lineage>
        <taxon>Eukaryota</taxon>
        <taxon>Metazoa</taxon>
        <taxon>Spiralia</taxon>
        <taxon>Lophotrochozoa</taxon>
        <taxon>Mollusca</taxon>
        <taxon>Gastropoda</taxon>
        <taxon>Heterobranchia</taxon>
        <taxon>Euthyneura</taxon>
        <taxon>Panpulmonata</taxon>
        <taxon>Sacoglossa</taxon>
        <taxon>Placobranchoidea</taxon>
        <taxon>Plakobranchidae</taxon>
        <taxon>Elysia</taxon>
    </lineage>
</organism>
<feature type="region of interest" description="Disordered" evidence="1">
    <location>
        <begin position="1"/>
        <end position="62"/>
    </location>
</feature>
<evidence type="ECO:0000313" key="2">
    <source>
        <dbReference type="EMBL" id="KAK3758866.1"/>
    </source>
</evidence>
<dbReference type="AlphaFoldDB" id="A0AAE1D683"/>
<dbReference type="Proteomes" id="UP001283361">
    <property type="component" value="Unassembled WGS sequence"/>
</dbReference>
<accession>A0AAE1D683</accession>
<evidence type="ECO:0000313" key="3">
    <source>
        <dbReference type="Proteomes" id="UP001283361"/>
    </source>
</evidence>